<dbReference type="AlphaFoldDB" id="A0A2G9QCG2"/>
<reference evidence="3" key="1">
    <citation type="journal article" date="2017" name="Nat. Commun.">
        <title>The North American bullfrog draft genome provides insight into hormonal regulation of long noncoding RNA.</title>
        <authorList>
            <person name="Hammond S.A."/>
            <person name="Warren R.L."/>
            <person name="Vandervalk B.P."/>
            <person name="Kucuk E."/>
            <person name="Khan H."/>
            <person name="Gibb E.A."/>
            <person name="Pandoh P."/>
            <person name="Kirk H."/>
            <person name="Zhao Y."/>
            <person name="Jones M."/>
            <person name="Mungall A.J."/>
            <person name="Coope R."/>
            <person name="Pleasance S."/>
            <person name="Moore R.A."/>
            <person name="Holt R.A."/>
            <person name="Round J.M."/>
            <person name="Ohora S."/>
            <person name="Walle B.V."/>
            <person name="Veldhoen N."/>
            <person name="Helbing C.C."/>
            <person name="Birol I."/>
        </authorList>
    </citation>
    <scope>NUCLEOTIDE SEQUENCE [LARGE SCALE GENOMIC DNA]</scope>
</reference>
<protein>
    <recommendedName>
        <fullName evidence="1">Pyrin domain-containing protein</fullName>
    </recommendedName>
</protein>
<organism evidence="2 3">
    <name type="scientific">Aquarana catesbeiana</name>
    <name type="common">American bullfrog</name>
    <name type="synonym">Rana catesbeiana</name>
    <dbReference type="NCBI Taxonomy" id="8400"/>
    <lineage>
        <taxon>Eukaryota</taxon>
        <taxon>Metazoa</taxon>
        <taxon>Chordata</taxon>
        <taxon>Craniata</taxon>
        <taxon>Vertebrata</taxon>
        <taxon>Euteleostomi</taxon>
        <taxon>Amphibia</taxon>
        <taxon>Batrachia</taxon>
        <taxon>Anura</taxon>
        <taxon>Neobatrachia</taxon>
        <taxon>Ranoidea</taxon>
        <taxon>Ranidae</taxon>
        <taxon>Aquarana</taxon>
    </lineage>
</organism>
<keyword evidence="3" id="KW-1185">Reference proteome</keyword>
<evidence type="ECO:0000259" key="1">
    <source>
        <dbReference type="PROSITE" id="PS50824"/>
    </source>
</evidence>
<sequence length="104" mass="12056">MALSCKELIYSILKELRELNFREFKVYLNDEGILTPYKHIPVADLERADRIDVPDLLIRHYTQQGALEVTLKLLEAIRETNLAEKLRSKLTSLGVQEQSAMEVR</sequence>
<dbReference type="Proteomes" id="UP000228934">
    <property type="component" value="Unassembled WGS sequence"/>
</dbReference>
<dbReference type="SMART" id="SM01289">
    <property type="entry name" value="PYRIN"/>
    <property type="match status" value="1"/>
</dbReference>
<proteinExistence type="predicted"/>
<dbReference type="Gene3D" id="1.10.533.10">
    <property type="entry name" value="Death Domain, Fas"/>
    <property type="match status" value="1"/>
</dbReference>
<accession>A0A2G9QCG2</accession>
<evidence type="ECO:0000313" key="3">
    <source>
        <dbReference type="Proteomes" id="UP000228934"/>
    </source>
</evidence>
<dbReference type="PROSITE" id="PS50824">
    <property type="entry name" value="DAPIN"/>
    <property type="match status" value="1"/>
</dbReference>
<gene>
    <name evidence="2" type="ORF">AB205_0076020</name>
</gene>
<name>A0A2G9QCG2_AQUCT</name>
<dbReference type="Pfam" id="PF02758">
    <property type="entry name" value="PYRIN"/>
    <property type="match status" value="1"/>
</dbReference>
<dbReference type="SUPFAM" id="SSF47986">
    <property type="entry name" value="DEATH domain"/>
    <property type="match status" value="1"/>
</dbReference>
<dbReference type="InterPro" id="IPR004020">
    <property type="entry name" value="DAPIN"/>
</dbReference>
<dbReference type="EMBL" id="KZ038135">
    <property type="protein sequence ID" value="PIO13195.1"/>
    <property type="molecule type" value="Genomic_DNA"/>
</dbReference>
<dbReference type="InterPro" id="IPR011029">
    <property type="entry name" value="DEATH-like_dom_sf"/>
</dbReference>
<dbReference type="OrthoDB" id="10058437at2759"/>
<evidence type="ECO:0000313" key="2">
    <source>
        <dbReference type="EMBL" id="PIO13195.1"/>
    </source>
</evidence>
<feature type="domain" description="Pyrin" evidence="1">
    <location>
        <begin position="1"/>
        <end position="92"/>
    </location>
</feature>